<dbReference type="EMBL" id="VTPC01088477">
    <property type="protein sequence ID" value="KAF2886171.1"/>
    <property type="molecule type" value="Genomic_DNA"/>
</dbReference>
<evidence type="ECO:0000313" key="2">
    <source>
        <dbReference type="Proteomes" id="UP000801492"/>
    </source>
</evidence>
<dbReference type="PANTHER" id="PTHR47326:SF1">
    <property type="entry name" value="HTH PSQ-TYPE DOMAIN-CONTAINING PROTEIN"/>
    <property type="match status" value="1"/>
</dbReference>
<accession>A0A8K0G515</accession>
<keyword evidence="2" id="KW-1185">Reference proteome</keyword>
<dbReference type="OrthoDB" id="6773620at2759"/>
<comment type="caution">
    <text evidence="1">The sequence shown here is derived from an EMBL/GenBank/DDBJ whole genome shotgun (WGS) entry which is preliminary data.</text>
</comment>
<name>A0A8K0G515_IGNLU</name>
<evidence type="ECO:0008006" key="3">
    <source>
        <dbReference type="Google" id="ProtNLM"/>
    </source>
</evidence>
<reference evidence="1" key="1">
    <citation type="submission" date="2019-08" db="EMBL/GenBank/DDBJ databases">
        <title>The genome of the North American firefly Photinus pyralis.</title>
        <authorList>
            <consortium name="Photinus pyralis genome working group"/>
            <person name="Fallon T.R."/>
            <person name="Sander Lower S.E."/>
            <person name="Weng J.-K."/>
        </authorList>
    </citation>
    <scope>NUCLEOTIDE SEQUENCE</scope>
    <source>
        <strain evidence="1">TRF0915ILg1</strain>
        <tissue evidence="1">Whole body</tissue>
    </source>
</reference>
<protein>
    <recommendedName>
        <fullName evidence="3">DUF4817 domain-containing protein</fullName>
    </recommendedName>
</protein>
<organism evidence="1 2">
    <name type="scientific">Ignelater luminosus</name>
    <name type="common">Cucubano</name>
    <name type="synonym">Pyrophorus luminosus</name>
    <dbReference type="NCBI Taxonomy" id="2038154"/>
    <lineage>
        <taxon>Eukaryota</taxon>
        <taxon>Metazoa</taxon>
        <taxon>Ecdysozoa</taxon>
        <taxon>Arthropoda</taxon>
        <taxon>Hexapoda</taxon>
        <taxon>Insecta</taxon>
        <taxon>Pterygota</taxon>
        <taxon>Neoptera</taxon>
        <taxon>Endopterygota</taxon>
        <taxon>Coleoptera</taxon>
        <taxon>Polyphaga</taxon>
        <taxon>Elateriformia</taxon>
        <taxon>Elateroidea</taxon>
        <taxon>Elateridae</taxon>
        <taxon>Agrypninae</taxon>
        <taxon>Pyrophorini</taxon>
        <taxon>Ignelater</taxon>
    </lineage>
</organism>
<dbReference type="Proteomes" id="UP000801492">
    <property type="component" value="Unassembled WGS sequence"/>
</dbReference>
<proteinExistence type="predicted"/>
<dbReference type="AlphaFoldDB" id="A0A8K0G515"/>
<evidence type="ECO:0000313" key="1">
    <source>
        <dbReference type="EMBL" id="KAF2886171.1"/>
    </source>
</evidence>
<sequence length="132" mass="14968">MLAERVEIIFTYGFEGQSALRTTAVFNARHPEKSISHTYAKKLGTKFEETGSVANKKRVGPRVLDEVAQIEILGHFTATPTSSVRKAKTVTGISRETVRRALKLHKFYPYKMQIFQELAEDDYDQDDGENSK</sequence>
<gene>
    <name evidence="1" type="ORF">ILUMI_20001</name>
</gene>
<dbReference type="PANTHER" id="PTHR47326">
    <property type="entry name" value="TRANSPOSABLE ELEMENT TC3 TRANSPOSASE-LIKE PROTEIN"/>
    <property type="match status" value="1"/>
</dbReference>